<dbReference type="Proteomes" id="UP000299102">
    <property type="component" value="Unassembled WGS sequence"/>
</dbReference>
<comment type="caution">
    <text evidence="1">The sequence shown here is derived from an EMBL/GenBank/DDBJ whole genome shotgun (WGS) entry which is preliminary data.</text>
</comment>
<dbReference type="EMBL" id="BGZK01000592">
    <property type="protein sequence ID" value="GBP51913.1"/>
    <property type="molecule type" value="Genomic_DNA"/>
</dbReference>
<accession>A0A4C1WLM2</accession>
<proteinExistence type="predicted"/>
<organism evidence="1 2">
    <name type="scientific">Eumeta variegata</name>
    <name type="common">Bagworm moth</name>
    <name type="synonym">Eumeta japonica</name>
    <dbReference type="NCBI Taxonomy" id="151549"/>
    <lineage>
        <taxon>Eukaryota</taxon>
        <taxon>Metazoa</taxon>
        <taxon>Ecdysozoa</taxon>
        <taxon>Arthropoda</taxon>
        <taxon>Hexapoda</taxon>
        <taxon>Insecta</taxon>
        <taxon>Pterygota</taxon>
        <taxon>Neoptera</taxon>
        <taxon>Endopterygota</taxon>
        <taxon>Lepidoptera</taxon>
        <taxon>Glossata</taxon>
        <taxon>Ditrysia</taxon>
        <taxon>Tineoidea</taxon>
        <taxon>Psychidae</taxon>
        <taxon>Oiketicinae</taxon>
        <taxon>Eumeta</taxon>
    </lineage>
</organism>
<reference evidence="1 2" key="1">
    <citation type="journal article" date="2019" name="Commun. Biol.">
        <title>The bagworm genome reveals a unique fibroin gene that provides high tensile strength.</title>
        <authorList>
            <person name="Kono N."/>
            <person name="Nakamura H."/>
            <person name="Ohtoshi R."/>
            <person name="Tomita M."/>
            <person name="Numata K."/>
            <person name="Arakawa K."/>
        </authorList>
    </citation>
    <scope>NUCLEOTIDE SEQUENCE [LARGE SCALE GENOMIC DNA]</scope>
</reference>
<gene>
    <name evidence="1" type="ORF">EVAR_80007_1</name>
</gene>
<evidence type="ECO:0000313" key="1">
    <source>
        <dbReference type="EMBL" id="GBP51913.1"/>
    </source>
</evidence>
<evidence type="ECO:0000313" key="2">
    <source>
        <dbReference type="Proteomes" id="UP000299102"/>
    </source>
</evidence>
<sequence length="135" mass="14682">MVPLTYPITLAARTHTRPPRWFSAGYSGLVRGLLDIKITTLALCGSGVAAINMLATSETDGLTYSTRFEVLVEKLTEEDSTITAVGDTSAADHVNVDDVYMAHINGGFGGTTDLYILKMSTINLLMTWETSRTKY</sequence>
<name>A0A4C1WLM2_EUMVA</name>
<keyword evidence="2" id="KW-1185">Reference proteome</keyword>
<protein>
    <submittedName>
        <fullName evidence="1">Uncharacterized protein</fullName>
    </submittedName>
</protein>
<dbReference type="AlphaFoldDB" id="A0A4C1WLM2"/>